<keyword evidence="4" id="KW-0325">Glycoprotein</keyword>
<reference evidence="7 8" key="1">
    <citation type="submission" date="2018-06" db="EMBL/GenBank/DDBJ databases">
        <title>Streptomyces reniochalinae sp. nov. and Streptomyces diacarnus sp. nov. from marine sponges.</title>
        <authorList>
            <person name="Li L."/>
        </authorList>
    </citation>
    <scope>NUCLEOTIDE SEQUENCE [LARGE SCALE GENOMIC DNA]</scope>
    <source>
        <strain evidence="7 8">LHW50302</strain>
    </source>
</reference>
<proteinExistence type="predicted"/>
<dbReference type="SUPFAM" id="SSF69318">
    <property type="entry name" value="Integrin alpha N-terminal domain"/>
    <property type="match status" value="1"/>
</dbReference>
<evidence type="ECO:0000256" key="6">
    <source>
        <dbReference type="SAM" id="Phobius"/>
    </source>
</evidence>
<evidence type="ECO:0000313" key="8">
    <source>
        <dbReference type="Proteomes" id="UP000253507"/>
    </source>
</evidence>
<dbReference type="InterPro" id="IPR028994">
    <property type="entry name" value="Integrin_alpha_N"/>
</dbReference>
<evidence type="ECO:0000256" key="2">
    <source>
        <dbReference type="ARBA" id="ARBA00022737"/>
    </source>
</evidence>
<dbReference type="PROSITE" id="PS51470">
    <property type="entry name" value="FG_GAP"/>
    <property type="match status" value="1"/>
</dbReference>
<evidence type="ECO:0000256" key="1">
    <source>
        <dbReference type="ARBA" id="ARBA00022729"/>
    </source>
</evidence>
<feature type="region of interest" description="Disordered" evidence="5">
    <location>
        <begin position="196"/>
        <end position="238"/>
    </location>
</feature>
<keyword evidence="1" id="KW-0732">Signal</keyword>
<dbReference type="InterPro" id="IPR013517">
    <property type="entry name" value="FG-GAP"/>
</dbReference>
<feature type="region of interest" description="Disordered" evidence="5">
    <location>
        <begin position="28"/>
        <end position="74"/>
    </location>
</feature>
<dbReference type="Pfam" id="PF01839">
    <property type="entry name" value="FG-GAP"/>
    <property type="match status" value="1"/>
</dbReference>
<keyword evidence="2" id="KW-0677">Repeat</keyword>
<keyword evidence="8" id="KW-1185">Reference proteome</keyword>
<evidence type="ECO:0000313" key="7">
    <source>
        <dbReference type="EMBL" id="RCG25272.1"/>
    </source>
</evidence>
<dbReference type="EMBL" id="QOIM01000018">
    <property type="protein sequence ID" value="RCG25272.1"/>
    <property type="molecule type" value="Genomic_DNA"/>
</dbReference>
<feature type="region of interest" description="Disordered" evidence="5">
    <location>
        <begin position="92"/>
        <end position="120"/>
    </location>
</feature>
<keyword evidence="6" id="KW-0472">Membrane</keyword>
<feature type="region of interest" description="Disordered" evidence="5">
    <location>
        <begin position="358"/>
        <end position="409"/>
    </location>
</feature>
<name>A0A367F5Y5_9ACTN</name>
<dbReference type="PANTHER" id="PTHR23221">
    <property type="entry name" value="GLYCOSYLPHOSPHATIDYLINOSITOL PHOSPHOLIPASE D"/>
    <property type="match status" value="1"/>
</dbReference>
<keyword evidence="3" id="KW-0378">Hydrolase</keyword>
<dbReference type="SMART" id="SM00191">
    <property type="entry name" value="Int_alpha"/>
    <property type="match status" value="3"/>
</dbReference>
<dbReference type="Proteomes" id="UP000253507">
    <property type="component" value="Unassembled WGS sequence"/>
</dbReference>
<dbReference type="GO" id="GO:0016787">
    <property type="term" value="F:hydrolase activity"/>
    <property type="evidence" value="ECO:0007669"/>
    <property type="project" value="UniProtKB-KW"/>
</dbReference>
<organism evidence="7 8">
    <name type="scientific">Streptomyces reniochalinae</name>
    <dbReference type="NCBI Taxonomy" id="2250578"/>
    <lineage>
        <taxon>Bacteria</taxon>
        <taxon>Bacillati</taxon>
        <taxon>Actinomycetota</taxon>
        <taxon>Actinomycetes</taxon>
        <taxon>Kitasatosporales</taxon>
        <taxon>Streptomycetaceae</taxon>
        <taxon>Streptomyces</taxon>
    </lineage>
</organism>
<gene>
    <name evidence="7" type="ORF">DQ392_01895</name>
</gene>
<evidence type="ECO:0000256" key="4">
    <source>
        <dbReference type="ARBA" id="ARBA00023180"/>
    </source>
</evidence>
<dbReference type="AlphaFoldDB" id="A0A367F5Y5"/>
<accession>A0A367F5Y5</accession>
<protein>
    <submittedName>
        <fullName evidence="7">VCBS repeat-containing protein</fullName>
    </submittedName>
</protein>
<evidence type="ECO:0000256" key="5">
    <source>
        <dbReference type="SAM" id="MobiDB-lite"/>
    </source>
</evidence>
<feature type="compositionally biased region" description="Polar residues" evidence="5">
    <location>
        <begin position="65"/>
        <end position="74"/>
    </location>
</feature>
<evidence type="ECO:0000256" key="3">
    <source>
        <dbReference type="ARBA" id="ARBA00022801"/>
    </source>
</evidence>
<dbReference type="InterPro" id="IPR013519">
    <property type="entry name" value="Int_alpha_beta-p"/>
</dbReference>
<keyword evidence="6" id="KW-1133">Transmembrane helix</keyword>
<dbReference type="PANTHER" id="PTHR23221:SF7">
    <property type="entry name" value="PHOSPHATIDYLINOSITOL-GLYCAN-SPECIFIC PHOSPHOLIPASE D"/>
    <property type="match status" value="1"/>
</dbReference>
<feature type="region of interest" description="Disordered" evidence="5">
    <location>
        <begin position="318"/>
        <end position="339"/>
    </location>
</feature>
<comment type="caution">
    <text evidence="7">The sequence shown here is derived from an EMBL/GenBank/DDBJ whole genome shotgun (WGS) entry which is preliminary data.</text>
</comment>
<feature type="transmembrane region" description="Helical" evidence="6">
    <location>
        <begin position="12"/>
        <end position="30"/>
    </location>
</feature>
<dbReference type="Gene3D" id="2.130.10.130">
    <property type="entry name" value="Integrin alpha, N-terminal"/>
    <property type="match status" value="3"/>
</dbReference>
<dbReference type="Pfam" id="PF13517">
    <property type="entry name" value="FG-GAP_3"/>
    <property type="match status" value="1"/>
</dbReference>
<keyword evidence="6" id="KW-0812">Transmembrane</keyword>
<sequence length="484" mass="49039">MSPLEGKHRKWVAGVAAVVAVGAVSTPLLWSGSGDRAEAKGTALTGPAGTRPQADFDNDGRADQVSASPNAEVSGTRQAGYLAVTYGSDRPGAGRHQLVGQDSEGVPGKPSSGAGFGGDSTARDFDADGYTDLAVTSSVGEKSTVIVLWGSKAGLHGGTYLKDAAGEVTTAVGGDFDGDKKADLVTGFGSEGLLKGPFTRDGTAAGTGDVPEPHVDDKEGDEIPDPSLEAAGDLNGDHTDDLVTLSSNETDDNTNHVVWASRYLQGGKDGFAKPAKSHIPANGAATVGDVDDDGYGDLVVSRRGEQQECGVLTVVYGTSEGPGPRRTTLTKGSADVPGQSSGACDYTALDAGDVDGDGHADVLGGADLDSPGKEQSGSATLVRGSKDGLTGEGAQRFRGKSFSSDEGSADSFGLSVNLADQDGDGKSDLAIGHPGREDNAGAVYALPGAEEKLPTEAAVTLRPKDFRLSGSLTKLGYTAPDLLN</sequence>